<name>A0ABW4VX14_9BACI</name>
<reference evidence="3" key="1">
    <citation type="journal article" date="2019" name="Int. J. Syst. Evol. Microbiol.">
        <title>The Global Catalogue of Microorganisms (GCM) 10K type strain sequencing project: providing services to taxonomists for standard genome sequencing and annotation.</title>
        <authorList>
            <consortium name="The Broad Institute Genomics Platform"/>
            <consortium name="The Broad Institute Genome Sequencing Center for Infectious Disease"/>
            <person name="Wu L."/>
            <person name="Ma J."/>
        </authorList>
    </citation>
    <scope>NUCLEOTIDE SEQUENCE [LARGE SCALE GENOMIC DNA]</scope>
    <source>
        <strain evidence="3">R28</strain>
    </source>
</reference>
<dbReference type="RefSeq" id="WP_377554911.1">
    <property type="nucleotide sequence ID" value="NZ_JBHUHQ010000002.1"/>
</dbReference>
<accession>A0ABW4VX14</accession>
<dbReference type="Proteomes" id="UP001597383">
    <property type="component" value="Unassembled WGS sequence"/>
</dbReference>
<evidence type="ECO:0000256" key="1">
    <source>
        <dbReference type="SAM" id="Phobius"/>
    </source>
</evidence>
<gene>
    <name evidence="2" type="ORF">ACFSJF_02090</name>
</gene>
<evidence type="ECO:0000313" key="2">
    <source>
        <dbReference type="EMBL" id="MFD2043100.1"/>
    </source>
</evidence>
<protein>
    <submittedName>
        <fullName evidence="2">Uncharacterized protein</fullName>
    </submittedName>
</protein>
<feature type="transmembrane region" description="Helical" evidence="1">
    <location>
        <begin position="41"/>
        <end position="63"/>
    </location>
</feature>
<feature type="transmembrane region" description="Helical" evidence="1">
    <location>
        <begin position="7"/>
        <end position="29"/>
    </location>
</feature>
<keyword evidence="1" id="KW-0812">Transmembrane</keyword>
<proteinExistence type="predicted"/>
<sequence length="90" mass="9903">MSRNIVVLGSLCFALISYLSLILISLGVLEHIEYIWGIPINNIYIFTPILFGLIGVAISLLGFKYRMINLILINTSVLIVAVVSLIIAIV</sequence>
<keyword evidence="1" id="KW-1133">Transmembrane helix</keyword>
<organism evidence="2 3">
    <name type="scientific">Ornithinibacillus salinisoli</name>
    <dbReference type="NCBI Taxonomy" id="1848459"/>
    <lineage>
        <taxon>Bacteria</taxon>
        <taxon>Bacillati</taxon>
        <taxon>Bacillota</taxon>
        <taxon>Bacilli</taxon>
        <taxon>Bacillales</taxon>
        <taxon>Bacillaceae</taxon>
        <taxon>Ornithinibacillus</taxon>
    </lineage>
</organism>
<feature type="transmembrane region" description="Helical" evidence="1">
    <location>
        <begin position="70"/>
        <end position="89"/>
    </location>
</feature>
<dbReference type="EMBL" id="JBHUHQ010000002">
    <property type="protein sequence ID" value="MFD2043100.1"/>
    <property type="molecule type" value="Genomic_DNA"/>
</dbReference>
<keyword evidence="1" id="KW-0472">Membrane</keyword>
<keyword evidence="3" id="KW-1185">Reference proteome</keyword>
<evidence type="ECO:0000313" key="3">
    <source>
        <dbReference type="Proteomes" id="UP001597383"/>
    </source>
</evidence>
<comment type="caution">
    <text evidence="2">The sequence shown here is derived from an EMBL/GenBank/DDBJ whole genome shotgun (WGS) entry which is preliminary data.</text>
</comment>